<feature type="region of interest" description="Disordered" evidence="2">
    <location>
        <begin position="134"/>
        <end position="223"/>
    </location>
</feature>
<feature type="compositionally biased region" description="Basic and acidic residues" evidence="2">
    <location>
        <begin position="206"/>
        <end position="223"/>
    </location>
</feature>
<feature type="compositionally biased region" description="Basic and acidic residues" evidence="2">
    <location>
        <begin position="145"/>
        <end position="162"/>
    </location>
</feature>
<keyword evidence="1" id="KW-0175">Coiled coil</keyword>
<dbReference type="SUPFAM" id="SSF102829">
    <property type="entry name" value="Cell division protein ZapA-like"/>
    <property type="match status" value="1"/>
</dbReference>
<dbReference type="InterPro" id="IPR036192">
    <property type="entry name" value="Cell_div_ZapA-like_sf"/>
</dbReference>
<evidence type="ECO:0000256" key="1">
    <source>
        <dbReference type="SAM" id="Coils"/>
    </source>
</evidence>
<protein>
    <recommendedName>
        <fullName evidence="5">Cell division protein ZapA</fullName>
    </recommendedName>
</protein>
<dbReference type="STRING" id="626523.GCWU000342_01215"/>
<dbReference type="eggNOG" id="COG3027">
    <property type="taxonomic scope" value="Bacteria"/>
</dbReference>
<accession>C4GBB4</accession>
<evidence type="ECO:0000313" key="3">
    <source>
        <dbReference type="EMBL" id="EEP28407.1"/>
    </source>
</evidence>
<dbReference type="EMBL" id="ACIP02000002">
    <property type="protein sequence ID" value="EEP28407.1"/>
    <property type="molecule type" value="Genomic_DNA"/>
</dbReference>
<sequence length="223" mass="25237">MSDKNVQEVLIDGKIYRLGGYESQEYLQKVGVYINNLLDQMREMDSWRKLSGDERHVLTQINIADDYFKAQKRIEELEDEALAKEKELYELKHQLASLRVQYDEQESQLAKKGQELAAAARTIQEQTEELGKGISAVKRATKMAGNKDKSTDPAKGDADIKAERKKTGRGGTETARLQEIAEDKSLDDMQMSFDDLTANPGAGAQSHERDTQARERKAKKNNE</sequence>
<evidence type="ECO:0000313" key="4">
    <source>
        <dbReference type="Proteomes" id="UP000003494"/>
    </source>
</evidence>
<dbReference type="RefSeq" id="WP_006906225.1">
    <property type="nucleotide sequence ID" value="NZ_GG665866.1"/>
</dbReference>
<dbReference type="Gene3D" id="6.10.250.790">
    <property type="match status" value="1"/>
</dbReference>
<name>C4GBB4_9FIRM</name>
<dbReference type="AlphaFoldDB" id="C4GBB4"/>
<keyword evidence="4" id="KW-1185">Reference proteome</keyword>
<feature type="coiled-coil region" evidence="1">
    <location>
        <begin position="67"/>
        <end position="129"/>
    </location>
</feature>
<dbReference type="InterPro" id="IPR007838">
    <property type="entry name" value="Cell_div_ZapA-like"/>
</dbReference>
<dbReference type="Proteomes" id="UP000003494">
    <property type="component" value="Unassembled WGS sequence"/>
</dbReference>
<comment type="caution">
    <text evidence="3">The sequence shown here is derived from an EMBL/GenBank/DDBJ whole genome shotgun (WGS) entry which is preliminary data.</text>
</comment>
<reference evidence="3" key="1">
    <citation type="submission" date="2009-04" db="EMBL/GenBank/DDBJ databases">
        <authorList>
            <person name="Weinstock G."/>
            <person name="Sodergren E."/>
            <person name="Clifton S."/>
            <person name="Fulton L."/>
            <person name="Fulton B."/>
            <person name="Courtney L."/>
            <person name="Fronick C."/>
            <person name="Harrison M."/>
            <person name="Strong C."/>
            <person name="Farmer C."/>
            <person name="Delahaunty K."/>
            <person name="Markovic C."/>
            <person name="Hall O."/>
            <person name="Minx P."/>
            <person name="Tomlinson C."/>
            <person name="Mitreva M."/>
            <person name="Nelson J."/>
            <person name="Hou S."/>
            <person name="Wollam A."/>
            <person name="Pepin K.H."/>
            <person name="Johnson M."/>
            <person name="Bhonagiri V."/>
            <person name="Nash W.E."/>
            <person name="Warren W."/>
            <person name="Chinwalla A."/>
            <person name="Mardis E.R."/>
            <person name="Wilson R.K."/>
        </authorList>
    </citation>
    <scope>NUCLEOTIDE SEQUENCE [LARGE SCALE GENOMIC DNA]</scope>
    <source>
        <strain evidence="3">DSM 14600</strain>
    </source>
</reference>
<dbReference type="Pfam" id="PF05164">
    <property type="entry name" value="ZapA"/>
    <property type="match status" value="1"/>
</dbReference>
<organism evidence="3 4">
    <name type="scientific">Shuttleworthella satelles DSM 14600</name>
    <dbReference type="NCBI Taxonomy" id="626523"/>
    <lineage>
        <taxon>Bacteria</taxon>
        <taxon>Bacillati</taxon>
        <taxon>Bacillota</taxon>
        <taxon>Clostridia</taxon>
        <taxon>Lachnospirales</taxon>
        <taxon>Lachnospiraceae</taxon>
        <taxon>Shuttleworthella</taxon>
    </lineage>
</organism>
<evidence type="ECO:0000256" key="2">
    <source>
        <dbReference type="SAM" id="MobiDB-lite"/>
    </source>
</evidence>
<dbReference type="InterPro" id="IPR053712">
    <property type="entry name" value="Bac_CellDiv_Activator"/>
</dbReference>
<proteinExistence type="predicted"/>
<gene>
    <name evidence="3" type="ORF">GCWU000342_01215</name>
</gene>
<dbReference type="HOGENOM" id="CLU_1239446_0_0_9"/>
<evidence type="ECO:0008006" key="5">
    <source>
        <dbReference type="Google" id="ProtNLM"/>
    </source>
</evidence>